<evidence type="ECO:0000256" key="1">
    <source>
        <dbReference type="SAM" id="SignalP"/>
    </source>
</evidence>
<proteinExistence type="predicted"/>
<sequence length="154" mass="15523">MRLEQRIAVVGIAVAAAASMATVPAYAENPAGLGQSSDTYQCDGIGDVVIRTPGTRADGGWSAGKIVSGGSGTLVPTSFTFSAYDDTTGSYLFPPETMVKGNGSTGPSGDLWTCHQSGTGLLSDLGDPGEPLPPGVSPTDTVTLTFTVTAVHEG</sequence>
<gene>
    <name evidence="2" type="ORF">J2S63_002090</name>
</gene>
<evidence type="ECO:0000313" key="3">
    <source>
        <dbReference type="Proteomes" id="UP001183648"/>
    </source>
</evidence>
<name>A0ABU2BV82_9ACTN</name>
<reference evidence="2 3" key="1">
    <citation type="submission" date="2023-07" db="EMBL/GenBank/DDBJ databases">
        <title>Sequencing the genomes of 1000 actinobacteria strains.</title>
        <authorList>
            <person name="Klenk H.-P."/>
        </authorList>
    </citation>
    <scope>NUCLEOTIDE SEQUENCE [LARGE SCALE GENOMIC DNA]</scope>
    <source>
        <strain evidence="2 3">DSM 19426</strain>
    </source>
</reference>
<dbReference type="EMBL" id="JAVDYG010000001">
    <property type="protein sequence ID" value="MDR7362537.1"/>
    <property type="molecule type" value="Genomic_DNA"/>
</dbReference>
<keyword evidence="1" id="KW-0732">Signal</keyword>
<feature type="chain" id="PRO_5045371274" description="Secreted protein" evidence="1">
    <location>
        <begin position="28"/>
        <end position="154"/>
    </location>
</feature>
<protein>
    <recommendedName>
        <fullName evidence="4">Secreted protein</fullName>
    </recommendedName>
</protein>
<keyword evidence="3" id="KW-1185">Reference proteome</keyword>
<evidence type="ECO:0000313" key="2">
    <source>
        <dbReference type="EMBL" id="MDR7362537.1"/>
    </source>
</evidence>
<feature type="signal peptide" evidence="1">
    <location>
        <begin position="1"/>
        <end position="27"/>
    </location>
</feature>
<dbReference type="RefSeq" id="WP_310301845.1">
    <property type="nucleotide sequence ID" value="NZ_BAAAPS010000008.1"/>
</dbReference>
<organism evidence="2 3">
    <name type="scientific">Nocardioides marmoribigeumensis</name>
    <dbReference type="NCBI Taxonomy" id="433649"/>
    <lineage>
        <taxon>Bacteria</taxon>
        <taxon>Bacillati</taxon>
        <taxon>Actinomycetota</taxon>
        <taxon>Actinomycetes</taxon>
        <taxon>Propionibacteriales</taxon>
        <taxon>Nocardioidaceae</taxon>
        <taxon>Nocardioides</taxon>
    </lineage>
</organism>
<comment type="caution">
    <text evidence="2">The sequence shown here is derived from an EMBL/GenBank/DDBJ whole genome shotgun (WGS) entry which is preliminary data.</text>
</comment>
<accession>A0ABU2BV82</accession>
<dbReference type="Proteomes" id="UP001183648">
    <property type="component" value="Unassembled WGS sequence"/>
</dbReference>
<evidence type="ECO:0008006" key="4">
    <source>
        <dbReference type="Google" id="ProtNLM"/>
    </source>
</evidence>